<evidence type="ECO:0000256" key="1">
    <source>
        <dbReference type="ARBA" id="ARBA00001971"/>
    </source>
</evidence>
<gene>
    <name evidence="9" type="ORF">RJ641_009088</name>
</gene>
<dbReference type="EMBL" id="JBAMMX010000016">
    <property type="protein sequence ID" value="KAK6924762.1"/>
    <property type="molecule type" value="Genomic_DNA"/>
</dbReference>
<protein>
    <submittedName>
        <fullName evidence="9">Cytochrome P450</fullName>
    </submittedName>
</protein>
<dbReference type="GO" id="GO:0004497">
    <property type="term" value="F:monooxygenase activity"/>
    <property type="evidence" value="ECO:0007669"/>
    <property type="project" value="UniProtKB-KW"/>
</dbReference>
<comment type="similarity">
    <text evidence="2">Belongs to the cytochrome P450 family.</text>
</comment>
<comment type="cofactor">
    <cofactor evidence="1">
        <name>heme</name>
        <dbReference type="ChEBI" id="CHEBI:30413"/>
    </cofactor>
</comment>
<dbReference type="Gene3D" id="1.10.630.10">
    <property type="entry name" value="Cytochrome P450"/>
    <property type="match status" value="1"/>
</dbReference>
<evidence type="ECO:0000313" key="10">
    <source>
        <dbReference type="Proteomes" id="UP001370490"/>
    </source>
</evidence>
<keyword evidence="3" id="KW-0349">Heme</keyword>
<evidence type="ECO:0000256" key="5">
    <source>
        <dbReference type="ARBA" id="ARBA00023002"/>
    </source>
</evidence>
<feature type="region of interest" description="Disordered" evidence="8">
    <location>
        <begin position="153"/>
        <end position="173"/>
    </location>
</feature>
<dbReference type="GO" id="GO:0020037">
    <property type="term" value="F:heme binding"/>
    <property type="evidence" value="ECO:0007669"/>
    <property type="project" value="InterPro"/>
</dbReference>
<proteinExistence type="inferred from homology"/>
<organism evidence="9 10">
    <name type="scientific">Dillenia turbinata</name>
    <dbReference type="NCBI Taxonomy" id="194707"/>
    <lineage>
        <taxon>Eukaryota</taxon>
        <taxon>Viridiplantae</taxon>
        <taxon>Streptophyta</taxon>
        <taxon>Embryophyta</taxon>
        <taxon>Tracheophyta</taxon>
        <taxon>Spermatophyta</taxon>
        <taxon>Magnoliopsida</taxon>
        <taxon>eudicotyledons</taxon>
        <taxon>Gunneridae</taxon>
        <taxon>Pentapetalae</taxon>
        <taxon>Dilleniales</taxon>
        <taxon>Dilleniaceae</taxon>
        <taxon>Dillenia</taxon>
    </lineage>
</organism>
<dbReference type="SUPFAM" id="SSF48264">
    <property type="entry name" value="Cytochrome P450"/>
    <property type="match status" value="1"/>
</dbReference>
<dbReference type="AlphaFoldDB" id="A0AAN8VCC2"/>
<evidence type="ECO:0000256" key="6">
    <source>
        <dbReference type="ARBA" id="ARBA00023004"/>
    </source>
</evidence>
<keyword evidence="6" id="KW-0408">Iron</keyword>
<evidence type="ECO:0000313" key="9">
    <source>
        <dbReference type="EMBL" id="KAK6924762.1"/>
    </source>
</evidence>
<dbReference type="PANTHER" id="PTHR47955">
    <property type="entry name" value="CYTOCHROME P450 FAMILY 71 PROTEIN"/>
    <property type="match status" value="1"/>
</dbReference>
<sequence length="173" mass="19655">MLGLYANDVLCRTAIGRGFSEGGDYDRHGFQKMFEEYQELLGGFSIGDFFPSMEFIHSLTGMKSRLQHTFRCFDQLFDEIIKEHLNPEREKEEHKDLIDVLLDTQKNGEVEIPLTMDNVKAIMLVSATFPALTDLIIYILFEVLKAVNYPRNSETPPVPASLIVESPPSPVRA</sequence>
<comment type="caution">
    <text evidence="9">The sequence shown here is derived from an EMBL/GenBank/DDBJ whole genome shotgun (WGS) entry which is preliminary data.</text>
</comment>
<evidence type="ECO:0000256" key="2">
    <source>
        <dbReference type="ARBA" id="ARBA00010617"/>
    </source>
</evidence>
<evidence type="ECO:0000256" key="8">
    <source>
        <dbReference type="SAM" id="MobiDB-lite"/>
    </source>
</evidence>
<accession>A0AAN8VCC2</accession>
<keyword evidence="4" id="KW-0479">Metal-binding</keyword>
<dbReference type="Pfam" id="PF00067">
    <property type="entry name" value="p450"/>
    <property type="match status" value="1"/>
</dbReference>
<dbReference type="InterPro" id="IPR036396">
    <property type="entry name" value="Cyt_P450_sf"/>
</dbReference>
<keyword evidence="10" id="KW-1185">Reference proteome</keyword>
<keyword evidence="7" id="KW-0503">Monooxygenase</keyword>
<keyword evidence="5" id="KW-0560">Oxidoreductase</keyword>
<dbReference type="GO" id="GO:0016705">
    <property type="term" value="F:oxidoreductase activity, acting on paired donors, with incorporation or reduction of molecular oxygen"/>
    <property type="evidence" value="ECO:0007669"/>
    <property type="project" value="InterPro"/>
</dbReference>
<evidence type="ECO:0000256" key="7">
    <source>
        <dbReference type="ARBA" id="ARBA00023033"/>
    </source>
</evidence>
<name>A0AAN8VCC2_9MAGN</name>
<evidence type="ECO:0000256" key="4">
    <source>
        <dbReference type="ARBA" id="ARBA00022723"/>
    </source>
</evidence>
<reference evidence="9 10" key="1">
    <citation type="submission" date="2023-12" db="EMBL/GenBank/DDBJ databases">
        <title>A high-quality genome assembly for Dillenia turbinata (Dilleniales).</title>
        <authorList>
            <person name="Chanderbali A."/>
        </authorList>
    </citation>
    <scope>NUCLEOTIDE SEQUENCE [LARGE SCALE GENOMIC DNA]</scope>
    <source>
        <strain evidence="9">LSX21</strain>
        <tissue evidence="9">Leaf</tissue>
    </source>
</reference>
<dbReference type="PANTHER" id="PTHR47955:SF19">
    <property type="entry name" value="CYTOCHROME P450 71A9-LIKE ISOFORM X1"/>
    <property type="match status" value="1"/>
</dbReference>
<dbReference type="GO" id="GO:0005506">
    <property type="term" value="F:iron ion binding"/>
    <property type="evidence" value="ECO:0007669"/>
    <property type="project" value="InterPro"/>
</dbReference>
<evidence type="ECO:0000256" key="3">
    <source>
        <dbReference type="ARBA" id="ARBA00022617"/>
    </source>
</evidence>
<dbReference type="InterPro" id="IPR001128">
    <property type="entry name" value="Cyt_P450"/>
</dbReference>
<dbReference type="Proteomes" id="UP001370490">
    <property type="component" value="Unassembled WGS sequence"/>
</dbReference>